<dbReference type="PANTHER" id="PTHR45641:SF19">
    <property type="entry name" value="NEPHROCYSTIN-3"/>
    <property type="match status" value="1"/>
</dbReference>
<dbReference type="PROSITE" id="PS50005">
    <property type="entry name" value="TPR"/>
    <property type="match status" value="4"/>
</dbReference>
<evidence type="ECO:0000256" key="3">
    <source>
        <dbReference type="PROSITE-ProRule" id="PRU00339"/>
    </source>
</evidence>
<keyword evidence="2 3" id="KW-0802">TPR repeat</keyword>
<feature type="repeat" description="TPR" evidence="3">
    <location>
        <begin position="227"/>
        <end position="260"/>
    </location>
</feature>
<evidence type="ECO:0000313" key="6">
    <source>
        <dbReference type="Proteomes" id="UP000539985"/>
    </source>
</evidence>
<comment type="caution">
    <text evidence="5">The sequence shown here is derived from an EMBL/GenBank/DDBJ whole genome shotgun (WGS) entry which is preliminary data.</text>
</comment>
<keyword evidence="4" id="KW-0732">Signal</keyword>
<evidence type="ECO:0000256" key="2">
    <source>
        <dbReference type="ARBA" id="ARBA00022803"/>
    </source>
</evidence>
<dbReference type="EMBL" id="JACAQB010000009">
    <property type="protein sequence ID" value="NWB98369.1"/>
    <property type="molecule type" value="Genomic_DNA"/>
</dbReference>
<dbReference type="Pfam" id="PF13424">
    <property type="entry name" value="TPR_12"/>
    <property type="match status" value="2"/>
</dbReference>
<dbReference type="PROSITE" id="PS51257">
    <property type="entry name" value="PROKAR_LIPOPROTEIN"/>
    <property type="match status" value="1"/>
</dbReference>
<dbReference type="AlphaFoldDB" id="A0A7Y7XEC9"/>
<reference evidence="5 6" key="1">
    <citation type="submission" date="2020-04" db="EMBL/GenBank/DDBJ databases">
        <title>Molecular characterization of pseudomonads from Agaricus bisporus reveal novel blotch 2 pathogens in Western Europe.</title>
        <authorList>
            <person name="Taparia T."/>
            <person name="Krijger M."/>
            <person name="Haynes E."/>
            <person name="Elpinstone J.G."/>
            <person name="Noble R."/>
            <person name="Van Der Wolf J."/>
        </authorList>
    </citation>
    <scope>NUCLEOTIDE SEQUENCE [LARGE SCALE GENOMIC DNA]</scope>
    <source>
        <strain evidence="5 6">H7001</strain>
    </source>
</reference>
<dbReference type="Gene3D" id="1.25.40.10">
    <property type="entry name" value="Tetratricopeptide repeat domain"/>
    <property type="match status" value="2"/>
</dbReference>
<evidence type="ECO:0000256" key="4">
    <source>
        <dbReference type="SAM" id="SignalP"/>
    </source>
</evidence>
<dbReference type="InterPro" id="IPR019734">
    <property type="entry name" value="TPR_rpt"/>
</dbReference>
<sequence length="326" mass="36355">MRICRLQALLVLPLFFMVACSQATPPSASSKALNLFEAEQYRASIQEADRILEANPGDSEALNIKARAVSVLGDDRTAIRLVTQALEAARRTGQASIAQQANYWNNLGYFNERQRNFQFALGFYEKALNMRVAEFGADDLQTADSYNNLGTTLSKLGRYNEAFDNLHKNLAIRKRLLGEAAPSVAVALNNLGNAYSLQGNYQSALPLFQQALDIDMALNGAQHPTVATRWNNIGDAYRGLGQYDKAEFFLSKALNSDLANFGENHPKVLLRYTNLARIYEAQGDMSKACDAYTKALQIVRQVDPDDIRQIQYLELRVQTMKTKPNT</sequence>
<dbReference type="PROSITE" id="PS50293">
    <property type="entry name" value="TPR_REGION"/>
    <property type="match status" value="1"/>
</dbReference>
<name>A0A7Y7XEC9_9PSED</name>
<proteinExistence type="predicted"/>
<feature type="chain" id="PRO_5031157654" evidence="4">
    <location>
        <begin position="24"/>
        <end position="326"/>
    </location>
</feature>
<dbReference type="SMART" id="SM00028">
    <property type="entry name" value="TPR"/>
    <property type="match status" value="6"/>
</dbReference>
<feature type="repeat" description="TPR" evidence="3">
    <location>
        <begin position="185"/>
        <end position="218"/>
    </location>
</feature>
<dbReference type="Proteomes" id="UP000539985">
    <property type="component" value="Unassembled WGS sequence"/>
</dbReference>
<dbReference type="SUPFAM" id="SSF48452">
    <property type="entry name" value="TPR-like"/>
    <property type="match status" value="2"/>
</dbReference>
<gene>
    <name evidence="5" type="ORF">HX882_20945</name>
</gene>
<keyword evidence="1" id="KW-0677">Repeat</keyword>
<organism evidence="5 6">
    <name type="scientific">Pseudomonas gingeri</name>
    <dbReference type="NCBI Taxonomy" id="117681"/>
    <lineage>
        <taxon>Bacteria</taxon>
        <taxon>Pseudomonadati</taxon>
        <taxon>Pseudomonadota</taxon>
        <taxon>Gammaproteobacteria</taxon>
        <taxon>Pseudomonadales</taxon>
        <taxon>Pseudomonadaceae</taxon>
        <taxon>Pseudomonas</taxon>
    </lineage>
</organism>
<dbReference type="RefSeq" id="WP_177104031.1">
    <property type="nucleotide sequence ID" value="NZ_JACAQB010000009.1"/>
</dbReference>
<feature type="signal peptide" evidence="4">
    <location>
        <begin position="1"/>
        <end position="23"/>
    </location>
</feature>
<evidence type="ECO:0000313" key="5">
    <source>
        <dbReference type="EMBL" id="NWB98369.1"/>
    </source>
</evidence>
<feature type="repeat" description="TPR" evidence="3">
    <location>
        <begin position="143"/>
        <end position="176"/>
    </location>
</feature>
<evidence type="ECO:0000256" key="1">
    <source>
        <dbReference type="ARBA" id="ARBA00022737"/>
    </source>
</evidence>
<feature type="repeat" description="TPR" evidence="3">
    <location>
        <begin position="269"/>
        <end position="302"/>
    </location>
</feature>
<dbReference type="PANTHER" id="PTHR45641">
    <property type="entry name" value="TETRATRICOPEPTIDE REPEAT PROTEIN (AFU_ORTHOLOGUE AFUA_6G03870)"/>
    <property type="match status" value="1"/>
</dbReference>
<dbReference type="InterPro" id="IPR011990">
    <property type="entry name" value="TPR-like_helical_dom_sf"/>
</dbReference>
<accession>A0A7Y7XEC9</accession>
<protein>
    <submittedName>
        <fullName evidence="5">Tetratricopeptide repeat protein</fullName>
    </submittedName>
</protein>